<sequence length="142" mass="17363">MLKYSTYIGLMFLFGLLILIRMFQNELFYDPYLIFFQNDYLYIDSPRREVFKVTLFTAIRFFLNTGISLAILYLIFKDKSIIKFSALVYGIAFFILIIIYLYFVINPRKEDYYMFFNIRRFLIQPIILIFLIPAFYYDKLKR</sequence>
<evidence type="ECO:0000313" key="2">
    <source>
        <dbReference type="EMBL" id="AJR03341.1"/>
    </source>
</evidence>
<evidence type="ECO:0000313" key="3">
    <source>
        <dbReference type="Proteomes" id="UP000032229"/>
    </source>
</evidence>
<feature type="transmembrane region" description="Helical" evidence="1">
    <location>
        <begin position="7"/>
        <end position="24"/>
    </location>
</feature>
<dbReference type="AlphaFoldDB" id="A0A0C5VW64"/>
<keyword evidence="1" id="KW-1133">Transmembrane helix</keyword>
<reference evidence="2 3" key="1">
    <citation type="submission" date="2014-02" db="EMBL/GenBank/DDBJ databases">
        <authorList>
            <person name="Young C.-C."/>
            <person name="Hameed A."/>
            <person name="Huang H.-C."/>
            <person name="Shahina M."/>
        </authorList>
    </citation>
    <scope>NUCLEOTIDE SEQUENCE [LARGE SCALE GENOMIC DNA]</scope>
    <source>
        <strain evidence="2 3">CC-SAMT-1</strain>
    </source>
</reference>
<name>A0A0C5VW64_9FLAO</name>
<protein>
    <submittedName>
        <fullName evidence="2">Membrane protein</fullName>
    </submittedName>
</protein>
<keyword evidence="1" id="KW-0472">Membrane</keyword>
<proteinExistence type="predicted"/>
<evidence type="ECO:0000256" key="1">
    <source>
        <dbReference type="SAM" id="Phobius"/>
    </source>
</evidence>
<dbReference type="OrthoDB" id="982493at2"/>
<feature type="transmembrane region" description="Helical" evidence="1">
    <location>
        <begin position="87"/>
        <end position="105"/>
    </location>
</feature>
<dbReference type="PATRIC" id="fig|1454006.5.peg.1258"/>
<gene>
    <name evidence="2" type="ORF">AW14_06405</name>
</gene>
<accession>A0A0C5VW64</accession>
<dbReference type="EMBL" id="CP007202">
    <property type="protein sequence ID" value="AJR03341.1"/>
    <property type="molecule type" value="Genomic_DNA"/>
</dbReference>
<dbReference type="Proteomes" id="UP000032229">
    <property type="component" value="Chromosome"/>
</dbReference>
<dbReference type="InterPro" id="IPR026414">
    <property type="entry name" value="ExosoTase_F-assoc_memb"/>
</dbReference>
<feature type="transmembrane region" description="Helical" evidence="1">
    <location>
        <begin position="55"/>
        <end position="75"/>
    </location>
</feature>
<dbReference type="NCBIfam" id="TIGR04127">
    <property type="entry name" value="flavo_near_exo"/>
    <property type="match status" value="1"/>
</dbReference>
<dbReference type="KEGG" id="sze:AW14_06405"/>
<keyword evidence="1" id="KW-0812">Transmembrane</keyword>
<organism evidence="2 3">
    <name type="scientific">Siansivirga zeaxanthinifaciens CC-SAMT-1</name>
    <dbReference type="NCBI Taxonomy" id="1454006"/>
    <lineage>
        <taxon>Bacteria</taxon>
        <taxon>Pseudomonadati</taxon>
        <taxon>Bacteroidota</taxon>
        <taxon>Flavobacteriia</taxon>
        <taxon>Flavobacteriales</taxon>
        <taxon>Flavobacteriaceae</taxon>
        <taxon>Siansivirga</taxon>
    </lineage>
</organism>
<dbReference type="HOGENOM" id="CLU_147286_0_0_10"/>
<dbReference type="RefSeq" id="WP_044638033.1">
    <property type="nucleotide sequence ID" value="NZ_CP007202.1"/>
</dbReference>
<dbReference type="STRING" id="1454006.AW14_06405"/>
<keyword evidence="3" id="KW-1185">Reference proteome</keyword>
<feature type="transmembrane region" description="Helical" evidence="1">
    <location>
        <begin position="117"/>
        <end position="137"/>
    </location>
</feature>